<dbReference type="NCBIfam" id="TIGR01891">
    <property type="entry name" value="amidohydrolases"/>
    <property type="match status" value="1"/>
</dbReference>
<feature type="domain" description="Peptidase M20 dimerisation" evidence="2">
    <location>
        <begin position="183"/>
        <end position="276"/>
    </location>
</feature>
<dbReference type="PANTHER" id="PTHR11014:SF63">
    <property type="entry name" value="METALLOPEPTIDASE, PUTATIVE (AFU_ORTHOLOGUE AFUA_6G09600)-RELATED"/>
    <property type="match status" value="1"/>
</dbReference>
<dbReference type="InterPro" id="IPR002933">
    <property type="entry name" value="Peptidase_M20"/>
</dbReference>
<protein>
    <submittedName>
        <fullName evidence="3">Amidohydrolase</fullName>
    </submittedName>
</protein>
<dbReference type="InterPro" id="IPR036264">
    <property type="entry name" value="Bact_exopeptidase_dim_dom"/>
</dbReference>
<gene>
    <name evidence="3" type="ORF">K6Q96_22295</name>
</gene>
<dbReference type="InterPro" id="IPR017439">
    <property type="entry name" value="Amidohydrolase"/>
</dbReference>
<keyword evidence="1" id="KW-0378">Hydrolase</keyword>
<dbReference type="Pfam" id="PF07687">
    <property type="entry name" value="M20_dimer"/>
    <property type="match status" value="1"/>
</dbReference>
<dbReference type="Gene3D" id="3.40.630.10">
    <property type="entry name" value="Zn peptidases"/>
    <property type="match status" value="1"/>
</dbReference>
<keyword evidence="4" id="KW-1185">Reference proteome</keyword>
<dbReference type="SUPFAM" id="SSF55031">
    <property type="entry name" value="Bacterial exopeptidase dimerisation domain"/>
    <property type="match status" value="1"/>
</dbReference>
<dbReference type="PIRSF" id="PIRSF005962">
    <property type="entry name" value="Pept_M20D_amidohydro"/>
    <property type="match status" value="1"/>
</dbReference>
<dbReference type="CDD" id="cd05666">
    <property type="entry name" value="M20_Acy1-like"/>
    <property type="match status" value="1"/>
</dbReference>
<proteinExistence type="predicted"/>
<dbReference type="PANTHER" id="PTHR11014">
    <property type="entry name" value="PEPTIDASE M20 FAMILY MEMBER"/>
    <property type="match status" value="1"/>
</dbReference>
<dbReference type="Gene3D" id="3.30.70.360">
    <property type="match status" value="1"/>
</dbReference>
<reference evidence="3" key="1">
    <citation type="submission" date="2021-08" db="EMBL/GenBank/DDBJ databases">
        <authorList>
            <person name="Sakaguchi M."/>
            <person name="Kikuchi T."/>
            <person name="Urbanczyk H."/>
        </authorList>
    </citation>
    <scope>NUCLEOTIDE SEQUENCE</scope>
    <source>
        <strain evidence="3">020920N</strain>
    </source>
</reference>
<dbReference type="SUPFAM" id="SSF53187">
    <property type="entry name" value="Zn-dependent exopeptidases"/>
    <property type="match status" value="1"/>
</dbReference>
<evidence type="ECO:0000313" key="3">
    <source>
        <dbReference type="EMBL" id="USH04462.1"/>
    </source>
</evidence>
<evidence type="ECO:0000256" key="1">
    <source>
        <dbReference type="ARBA" id="ARBA00022801"/>
    </source>
</evidence>
<dbReference type="RefSeq" id="WP_251880265.1">
    <property type="nucleotide sequence ID" value="NZ_CP082276.1"/>
</dbReference>
<organism evidence="3 4">
    <name type="scientific">Grimontia kaedaensis</name>
    <dbReference type="NCBI Taxonomy" id="2872157"/>
    <lineage>
        <taxon>Bacteria</taxon>
        <taxon>Pseudomonadati</taxon>
        <taxon>Pseudomonadota</taxon>
        <taxon>Gammaproteobacteria</taxon>
        <taxon>Vibrionales</taxon>
        <taxon>Vibrionaceae</taxon>
        <taxon>Grimontia</taxon>
    </lineage>
</organism>
<sequence>MSNLPQQLISDMVAWRHHLHRFPECGFNVNLTADFIADKLQSFGVEVVRNIGQTGLVGILRSGTSEASIGLRADMDALFIHEQNEFDHTSQHEGKMHACGHDGHSAMLLGAASYLAANPDFDGTVYFIFQPDEEHGCGAQAMIDDGLFERFAIDEVYGVHNFPGLAEGELMVRPGSLMASESGFEINIEGVGGHAALPHQGVDPLVTGAQIILALQTIVSRNLSAISETAVISATEFITDGTVNVIPGKVTIKGDCRCFTEKTLEHIQQRMKQIVTGICEAAGANHTFQFTNTFYPTVNSPQQTAYAVEAAEKVLGKGKVNASCEPLTISEDFSSMLRVKPGCYVLLGNGTESVGGCALHNPKYDFNDSILPLGARYWIQLVKDRLGRPNG</sequence>
<dbReference type="Pfam" id="PF01546">
    <property type="entry name" value="Peptidase_M20"/>
    <property type="match status" value="1"/>
</dbReference>
<name>A0ABY4WZN5_9GAMM</name>
<dbReference type="EMBL" id="CP082276">
    <property type="protein sequence ID" value="USH04462.1"/>
    <property type="molecule type" value="Genomic_DNA"/>
</dbReference>
<dbReference type="Proteomes" id="UP001056255">
    <property type="component" value="Chromosome II"/>
</dbReference>
<accession>A0ABY4WZN5</accession>
<evidence type="ECO:0000259" key="2">
    <source>
        <dbReference type="Pfam" id="PF07687"/>
    </source>
</evidence>
<evidence type="ECO:0000313" key="4">
    <source>
        <dbReference type="Proteomes" id="UP001056255"/>
    </source>
</evidence>
<dbReference type="InterPro" id="IPR011650">
    <property type="entry name" value="Peptidase_M20_dimer"/>
</dbReference>